<dbReference type="InterPro" id="IPR000719">
    <property type="entry name" value="Prot_kinase_dom"/>
</dbReference>
<keyword evidence="6" id="KW-1185">Reference proteome</keyword>
<dbReference type="Pfam" id="PF00069">
    <property type="entry name" value="Pkinase"/>
    <property type="match status" value="1"/>
</dbReference>
<evidence type="ECO:0000256" key="1">
    <source>
        <dbReference type="ARBA" id="ARBA00022741"/>
    </source>
</evidence>
<reference evidence="5 6" key="1">
    <citation type="submission" date="2018-06" db="EMBL/GenBank/DDBJ databases">
        <title>Genome analysis of cellulolytic fungus Trichoderma lentiforme CFAM-422.</title>
        <authorList>
            <person name="Steindorff A.S."/>
            <person name="Formighieri E.F."/>
            <person name="Midorikawa G.E.O."/>
            <person name="Tamietti M.S."/>
            <person name="Ramos E.Z."/>
            <person name="Silva A.S."/>
            <person name="Bon E.P.S."/>
            <person name="Mendes T.D."/>
            <person name="Damaso M.C.T."/>
            <person name="Favaro L.C.L."/>
        </authorList>
    </citation>
    <scope>NUCLEOTIDE SEQUENCE [LARGE SCALE GENOMIC DNA]</scope>
    <source>
        <strain evidence="5 6">CFAM-422</strain>
    </source>
</reference>
<dbReference type="CDD" id="cd05117">
    <property type="entry name" value="STKc_CAMK"/>
    <property type="match status" value="1"/>
</dbReference>
<keyword evidence="2" id="KW-0067">ATP-binding</keyword>
<protein>
    <submittedName>
        <fullName evidence="5">Calcium/calmodulin-dependent protein kinase</fullName>
    </submittedName>
</protein>
<dbReference type="SMART" id="SM00220">
    <property type="entry name" value="S_TKc"/>
    <property type="match status" value="1"/>
</dbReference>
<dbReference type="Proteomes" id="UP000801864">
    <property type="component" value="Unassembled WGS sequence"/>
</dbReference>
<evidence type="ECO:0000256" key="2">
    <source>
        <dbReference type="ARBA" id="ARBA00022840"/>
    </source>
</evidence>
<feature type="compositionally biased region" description="Basic and acidic residues" evidence="3">
    <location>
        <begin position="1"/>
        <end position="24"/>
    </location>
</feature>
<evidence type="ECO:0000256" key="3">
    <source>
        <dbReference type="SAM" id="MobiDB-lite"/>
    </source>
</evidence>
<sequence>MSDSEREKKGSLKSNDIHDVERLGPKTHQSGGASQQESGTKANPNIFQDARNLNKESHSPENLQKPSIPNFPSPVAGLYDDLKLGSVPSSFLETVIKRVRKQPESYKKKAKYQFGKTHSDRTDGTICEAEGPSGLVAIKTIAKKKASSAEKEASSEINALRRLNHLHIIQLVDWFESRDNYYIVTQNTDGGSLFDRVVDLTKFLEREATVITLQVLSAVAYLHSNSIIHRDIKPENIVYASKAFDSPVVLTGFGVSAIQSSADEVFYDFVGSFGYAAPEVVQKVGHGRAADIWSVGVVTYVLLCGYTPFRSTNIQDFLEECTQEYLVFHEKFWKNVGQDAKDFISSLMNLAPGQRPTCQNALAHPWIDSMPSAAAKMNTVEQQFLPLLPL</sequence>
<keyword evidence="1" id="KW-0547">Nucleotide-binding</keyword>
<feature type="compositionally biased region" description="Polar residues" evidence="3">
    <location>
        <begin position="27"/>
        <end position="46"/>
    </location>
</feature>
<dbReference type="InterPro" id="IPR011009">
    <property type="entry name" value="Kinase-like_dom_sf"/>
</dbReference>
<dbReference type="SUPFAM" id="SSF56112">
    <property type="entry name" value="Protein kinase-like (PK-like)"/>
    <property type="match status" value="1"/>
</dbReference>
<feature type="domain" description="Protein kinase" evidence="4">
    <location>
        <begin position="112"/>
        <end position="367"/>
    </location>
</feature>
<dbReference type="AlphaFoldDB" id="A0A9P5CHB9"/>
<keyword evidence="5" id="KW-0418">Kinase</keyword>
<organism evidence="5 6">
    <name type="scientific">Trichoderma lentiforme</name>
    <dbReference type="NCBI Taxonomy" id="1567552"/>
    <lineage>
        <taxon>Eukaryota</taxon>
        <taxon>Fungi</taxon>
        <taxon>Dikarya</taxon>
        <taxon>Ascomycota</taxon>
        <taxon>Pezizomycotina</taxon>
        <taxon>Sordariomycetes</taxon>
        <taxon>Hypocreomycetidae</taxon>
        <taxon>Hypocreales</taxon>
        <taxon>Hypocreaceae</taxon>
        <taxon>Trichoderma</taxon>
    </lineage>
</organism>
<dbReference type="PANTHER" id="PTHR24347">
    <property type="entry name" value="SERINE/THREONINE-PROTEIN KINASE"/>
    <property type="match status" value="1"/>
</dbReference>
<comment type="caution">
    <text evidence="5">The sequence shown here is derived from an EMBL/GenBank/DDBJ whole genome shotgun (WGS) entry which is preliminary data.</text>
</comment>
<keyword evidence="5" id="KW-0808">Transferase</keyword>
<feature type="region of interest" description="Disordered" evidence="3">
    <location>
        <begin position="1"/>
        <end position="69"/>
    </location>
</feature>
<name>A0A9P5CHB9_9HYPO</name>
<dbReference type="PROSITE" id="PS50011">
    <property type="entry name" value="PROTEIN_KINASE_DOM"/>
    <property type="match status" value="1"/>
</dbReference>
<accession>A0A9P5CHB9</accession>
<proteinExistence type="predicted"/>
<evidence type="ECO:0000313" key="5">
    <source>
        <dbReference type="EMBL" id="KAF3074478.1"/>
    </source>
</evidence>
<dbReference type="Gene3D" id="1.10.510.10">
    <property type="entry name" value="Transferase(Phosphotransferase) domain 1"/>
    <property type="match status" value="1"/>
</dbReference>
<gene>
    <name evidence="5" type="ORF">CFAM422_003819</name>
</gene>
<evidence type="ECO:0000313" key="6">
    <source>
        <dbReference type="Proteomes" id="UP000801864"/>
    </source>
</evidence>
<dbReference type="EMBL" id="QLNT01000005">
    <property type="protein sequence ID" value="KAF3074478.1"/>
    <property type="molecule type" value="Genomic_DNA"/>
</dbReference>
<dbReference type="PROSITE" id="PS00108">
    <property type="entry name" value="PROTEIN_KINASE_ST"/>
    <property type="match status" value="1"/>
</dbReference>
<evidence type="ECO:0000259" key="4">
    <source>
        <dbReference type="PROSITE" id="PS50011"/>
    </source>
</evidence>
<dbReference type="GO" id="GO:0005524">
    <property type="term" value="F:ATP binding"/>
    <property type="evidence" value="ECO:0007669"/>
    <property type="project" value="UniProtKB-KW"/>
</dbReference>
<dbReference type="InterPro" id="IPR008271">
    <property type="entry name" value="Ser/Thr_kinase_AS"/>
</dbReference>
<dbReference type="FunFam" id="1.10.510.10:FF:000571">
    <property type="entry name" value="Maternal embryonic leucine zipper kinase"/>
    <property type="match status" value="1"/>
</dbReference>
<dbReference type="GO" id="GO:0004672">
    <property type="term" value="F:protein kinase activity"/>
    <property type="evidence" value="ECO:0007669"/>
    <property type="project" value="InterPro"/>
</dbReference>